<reference evidence="1 2" key="1">
    <citation type="submission" date="2024-09" db="EMBL/GenBank/DDBJ databases">
        <title>The Natural Products Discovery Center: Release of the First 8490 Sequenced Strains for Exploring Actinobacteria Biosynthetic Diversity.</title>
        <authorList>
            <person name="Kalkreuter E."/>
            <person name="Kautsar S.A."/>
            <person name="Yang D."/>
            <person name="Bader C.D."/>
            <person name="Teijaro C.N."/>
            <person name="Fluegel L."/>
            <person name="Davis C.M."/>
            <person name="Simpson J.R."/>
            <person name="Lauterbach L."/>
            <person name="Steele A.D."/>
            <person name="Gui C."/>
            <person name="Meng S."/>
            <person name="Li G."/>
            <person name="Viehrig K."/>
            <person name="Ye F."/>
            <person name="Su P."/>
            <person name="Kiefer A.F."/>
            <person name="Nichols A."/>
            <person name="Cepeda A.J."/>
            <person name="Yan W."/>
            <person name="Fan B."/>
            <person name="Jiang Y."/>
            <person name="Adhikari A."/>
            <person name="Zheng C.-J."/>
            <person name="Schuster L."/>
            <person name="Cowan T.M."/>
            <person name="Smanski M.J."/>
            <person name="Chevrette M.G."/>
            <person name="De Carvalho L.P.S."/>
            <person name="Shen B."/>
        </authorList>
    </citation>
    <scope>NUCLEOTIDE SEQUENCE [LARGE SCALE GENOMIC DNA]</scope>
    <source>
        <strain evidence="1 2">NPDC058428</strain>
    </source>
</reference>
<dbReference type="EMBL" id="JBHXKZ010000008">
    <property type="protein sequence ID" value="MFD4823269.1"/>
    <property type="molecule type" value="Genomic_DNA"/>
</dbReference>
<organism evidence="1 2">
    <name type="scientific">Streptomyces rubiginosohelvolus</name>
    <dbReference type="NCBI Taxonomy" id="67362"/>
    <lineage>
        <taxon>Bacteria</taxon>
        <taxon>Bacillati</taxon>
        <taxon>Actinomycetota</taxon>
        <taxon>Actinomycetes</taxon>
        <taxon>Kitasatosporales</taxon>
        <taxon>Streptomycetaceae</taxon>
        <taxon>Streptomyces</taxon>
    </lineage>
</organism>
<protein>
    <submittedName>
        <fullName evidence="1">Uncharacterized protein</fullName>
    </submittedName>
</protein>
<sequence length="800" mass="85847">MRASDARATAALEAGSRVTAHTTRLGGKDVTDQVLSWELERSYSTDLPDAMRAFSGSSSAQLQLQIAGTGGASAPALYSPWAPRSTGDIARPGQSVVHAYGTDAGTLPAFRGTLRNRSAASGTDLVQLTALDGAERLHGPAALPKPYAGFYWRRPVATATWCVDELLRQAGVHSGPPPRFPDVAANAPLTLIHASLHGGFATPYGQPEHLPDPRHYSWTRTGAPHEMMLVPHASPHAQSPDTDVSGLIASWFPRSRPTAPGGRLFAETWVNSAVGIGSTVSMELDLKGEGTHVGQLRLTADFSQGKVFMYSGSRGVGGWHFTWDLPEMKTRPGVWHIGGLFDLTAGSTTVFPTLQPRLTGPDGSHYTFTAGTFTSAHATALQQVSELAQMRLITTIGTEGVQLTNGMPALPTAADFAQTGSWTKGAELDEAILPLYSVPRVSGSQWEVLTQIAKASMSTAEFDERGIFRWHNHTRFATLPTAPDLTLTSVRDISSLTVAEEIDACRNYCVQPYRDWTAVKVTSGTTYADTVIREIPGLSSITIKYVLADEEFDVGPPNTDDDQSVAPGFSVRFAADDAAGADAVKGAVEVLARREDGYLVVQFTNRGTRRLYTVTVDGKPSVFIQTLKPSAEAVERQATSSSVGGTSERYYGRQEFCAEASDWIQDYRAAKELADAMRAAGQYPVPVISDTQVLYDPRIQLGDVVRLLDSTGAELDTLAWVVAIKTSATAAGAVQQTLTLRGTRPNGLPYDTGLTPDTPADHTPFPAGNTYAAVRSRYTTHAALAAGGRTWRQVKEETHD</sequence>
<evidence type="ECO:0000313" key="2">
    <source>
        <dbReference type="Proteomes" id="UP001598352"/>
    </source>
</evidence>
<name>A0ABW6F0S7_9ACTN</name>
<comment type="caution">
    <text evidence="1">The sequence shown here is derived from an EMBL/GenBank/DDBJ whole genome shotgun (WGS) entry which is preliminary data.</text>
</comment>
<accession>A0ABW6F0S7</accession>
<evidence type="ECO:0000313" key="1">
    <source>
        <dbReference type="EMBL" id="MFD4823269.1"/>
    </source>
</evidence>
<gene>
    <name evidence="1" type="ORF">ACFWOQ_11890</name>
</gene>
<proteinExistence type="predicted"/>
<dbReference type="Proteomes" id="UP001598352">
    <property type="component" value="Unassembled WGS sequence"/>
</dbReference>
<dbReference type="RefSeq" id="WP_382772169.1">
    <property type="nucleotide sequence ID" value="NZ_JBHXKZ010000008.1"/>
</dbReference>
<keyword evidence="2" id="KW-1185">Reference proteome</keyword>